<dbReference type="GO" id="GO:0005737">
    <property type="term" value="C:cytoplasm"/>
    <property type="evidence" value="ECO:0007669"/>
    <property type="project" value="TreeGrafter"/>
</dbReference>
<dbReference type="InterPro" id="IPR050325">
    <property type="entry name" value="Prot/Nucl_acid_deglycase"/>
</dbReference>
<dbReference type="InterPro" id="IPR006287">
    <property type="entry name" value="DJ-1"/>
</dbReference>
<dbReference type="NCBIfam" id="TIGR01383">
    <property type="entry name" value="not_thiJ"/>
    <property type="match status" value="1"/>
</dbReference>
<dbReference type="Gene3D" id="3.40.50.880">
    <property type="match status" value="1"/>
</dbReference>
<dbReference type="InterPro" id="IPR002818">
    <property type="entry name" value="DJ-1/PfpI"/>
</dbReference>
<evidence type="ECO:0000313" key="2">
    <source>
        <dbReference type="EMBL" id="RDU67215.1"/>
    </source>
</evidence>
<sequence>MKKVIVPIAKGFEEIELISIVDILRRVQIPVEILSLESHKEVVGAHNITLYADDIFGSKSYQDYACIALAGGYENMQRMCQNHQLGEILTDFYQQHKLIAALCASPIVLAHFGVLQNNFTCYPSCQHEVLDKAKTSSFMHQNVYFEDRILTSQGPATAMEFALRLADIVLTEDFATYQIHQTFQNTQVQKVAEGLLYHT</sequence>
<accession>A0A3D8IQM8</accession>
<dbReference type="PANTHER" id="PTHR48094">
    <property type="entry name" value="PROTEIN/NUCLEIC ACID DEGLYCASE DJ-1-RELATED"/>
    <property type="match status" value="1"/>
</dbReference>
<dbReference type="PANTHER" id="PTHR48094:SF12">
    <property type="entry name" value="PARKINSON DISEASE PROTEIN 7 HOMOLOG"/>
    <property type="match status" value="1"/>
</dbReference>
<dbReference type="Proteomes" id="UP000256514">
    <property type="component" value="Unassembled WGS sequence"/>
</dbReference>
<dbReference type="RefSeq" id="WP_115570940.1">
    <property type="nucleotide sequence ID" value="NZ_NXLT01000003.1"/>
</dbReference>
<dbReference type="AlphaFoldDB" id="A0A3D8IQM8"/>
<organism evidence="2 3">
    <name type="scientific">Helicobacter equorum</name>
    <dbReference type="NCBI Taxonomy" id="361872"/>
    <lineage>
        <taxon>Bacteria</taxon>
        <taxon>Pseudomonadati</taxon>
        <taxon>Campylobacterota</taxon>
        <taxon>Epsilonproteobacteria</taxon>
        <taxon>Campylobacterales</taxon>
        <taxon>Helicobacteraceae</taxon>
        <taxon>Helicobacter</taxon>
    </lineage>
</organism>
<protein>
    <submittedName>
        <fullName evidence="2">DJ-1 family protein</fullName>
    </submittedName>
</protein>
<name>A0A3D8IQM8_9HELI</name>
<dbReference type="EMBL" id="NXLT01000003">
    <property type="protein sequence ID" value="RDU67215.1"/>
    <property type="molecule type" value="Genomic_DNA"/>
</dbReference>
<dbReference type="Pfam" id="PF01965">
    <property type="entry name" value="DJ-1_PfpI"/>
    <property type="match status" value="1"/>
</dbReference>
<evidence type="ECO:0000259" key="1">
    <source>
        <dbReference type="Pfam" id="PF01965"/>
    </source>
</evidence>
<dbReference type="OrthoDB" id="9792284at2"/>
<keyword evidence="3" id="KW-1185">Reference proteome</keyword>
<dbReference type="SUPFAM" id="SSF52317">
    <property type="entry name" value="Class I glutamine amidotransferase-like"/>
    <property type="match status" value="1"/>
</dbReference>
<gene>
    <name evidence="2" type="ORF">CQA54_04290</name>
</gene>
<proteinExistence type="predicted"/>
<dbReference type="InterPro" id="IPR029062">
    <property type="entry name" value="Class_I_gatase-like"/>
</dbReference>
<feature type="domain" description="DJ-1/PfpI" evidence="1">
    <location>
        <begin position="2"/>
        <end position="166"/>
    </location>
</feature>
<reference evidence="2 3" key="1">
    <citation type="submission" date="2018-04" db="EMBL/GenBank/DDBJ databases">
        <title>Novel Campyloabacter and Helicobacter Species and Strains.</title>
        <authorList>
            <person name="Mannion A.J."/>
            <person name="Shen Z."/>
            <person name="Fox J.G."/>
        </authorList>
    </citation>
    <scope>NUCLEOTIDE SEQUENCE [LARGE SCALE GENOMIC DNA]</scope>
    <source>
        <strain evidence="2 3">MIT 12-6600</strain>
    </source>
</reference>
<evidence type="ECO:0000313" key="3">
    <source>
        <dbReference type="Proteomes" id="UP000256514"/>
    </source>
</evidence>
<dbReference type="CDD" id="cd03135">
    <property type="entry name" value="GATase1_DJ-1"/>
    <property type="match status" value="1"/>
</dbReference>
<comment type="caution">
    <text evidence="2">The sequence shown here is derived from an EMBL/GenBank/DDBJ whole genome shotgun (WGS) entry which is preliminary data.</text>
</comment>